<dbReference type="EMBL" id="OZ020096">
    <property type="protein sequence ID" value="CAK9255365.1"/>
    <property type="molecule type" value="Genomic_DNA"/>
</dbReference>
<dbReference type="SUPFAM" id="SSF51905">
    <property type="entry name" value="FAD/NAD(P)-binding domain"/>
    <property type="match status" value="1"/>
</dbReference>
<sequence length="451" mass="48635">MLLVPPVCLPVPNCCKKSAWFANRRGFGSSGKYGLCTLRSAGCRACVSAAVAAAAAAGEMDAIRKPVVDKAVIVGGGLGGLAAAIQLRKVGIDAQVYERSTRLSGGEGTIISVCPNGCRALCKADPEILAKIREAGVVGMPAQVVNPKSGEQLTSLEMIEHMEETYGQPVISILWKNALNILSEALDDDCKHMGYECLDVLQDEEGATVQFKTGDEYISVKAPLVIGADGIHSVIRSKVFDPTPPRDHGRTIWRAVIDEHLCSDLGLKVGSMLAVGNGRAMFVTNGVHGKLYWAFSVTDESTDGRIKVRSKDSAESKARLREELEGWDVALNILEPTDAELILERRVLDLPVLPEWTCGRFALLGDAAHAVMPWMGQGANLAFEDGFELALQLSSASNLRCALEAYEKHQIPRAQLVSEYSQSMGASVPQSFYDFLYREAPSSSPNQVLLE</sequence>
<dbReference type="PANTHER" id="PTHR46496:SF8">
    <property type="entry name" value="FAD-BINDING DOMAIN-CONTAINING PROTEIN"/>
    <property type="match status" value="1"/>
</dbReference>
<protein>
    <recommendedName>
        <fullName evidence="1">FAD-binding domain-containing protein</fullName>
    </recommendedName>
</protein>
<evidence type="ECO:0000259" key="1">
    <source>
        <dbReference type="Pfam" id="PF01494"/>
    </source>
</evidence>
<dbReference type="PRINTS" id="PR00420">
    <property type="entry name" value="RNGMNOXGNASE"/>
</dbReference>
<dbReference type="InterPro" id="IPR036188">
    <property type="entry name" value="FAD/NAD-bd_sf"/>
</dbReference>
<dbReference type="PANTHER" id="PTHR46496">
    <property type="match status" value="1"/>
</dbReference>
<proteinExistence type="predicted"/>
<dbReference type="InterPro" id="IPR002938">
    <property type="entry name" value="FAD-bd"/>
</dbReference>
<dbReference type="Gene3D" id="3.50.50.60">
    <property type="entry name" value="FAD/NAD(P)-binding domain"/>
    <property type="match status" value="1"/>
</dbReference>
<accession>A0ABP0VLQ5</accession>
<keyword evidence="3" id="KW-1185">Reference proteome</keyword>
<reference evidence="2 3" key="1">
    <citation type="submission" date="2024-02" db="EMBL/GenBank/DDBJ databases">
        <authorList>
            <consortium name="ELIXIR-Norway"/>
            <consortium name="Elixir Norway"/>
        </authorList>
    </citation>
    <scope>NUCLEOTIDE SEQUENCE [LARGE SCALE GENOMIC DNA]</scope>
</reference>
<evidence type="ECO:0000313" key="3">
    <source>
        <dbReference type="Proteomes" id="UP001497444"/>
    </source>
</evidence>
<feature type="domain" description="FAD-binding" evidence="1">
    <location>
        <begin position="71"/>
        <end position="417"/>
    </location>
</feature>
<evidence type="ECO:0000313" key="2">
    <source>
        <dbReference type="EMBL" id="CAK9255365.1"/>
    </source>
</evidence>
<dbReference type="Pfam" id="PF01494">
    <property type="entry name" value="FAD_binding_3"/>
    <property type="match status" value="1"/>
</dbReference>
<organism evidence="2 3">
    <name type="scientific">Sphagnum jensenii</name>
    <dbReference type="NCBI Taxonomy" id="128206"/>
    <lineage>
        <taxon>Eukaryota</taxon>
        <taxon>Viridiplantae</taxon>
        <taxon>Streptophyta</taxon>
        <taxon>Embryophyta</taxon>
        <taxon>Bryophyta</taxon>
        <taxon>Sphagnophytina</taxon>
        <taxon>Sphagnopsida</taxon>
        <taxon>Sphagnales</taxon>
        <taxon>Sphagnaceae</taxon>
        <taxon>Sphagnum</taxon>
    </lineage>
</organism>
<gene>
    <name evidence="2" type="ORF">CSSPJE1EN1_LOCUS843</name>
</gene>
<dbReference type="Proteomes" id="UP001497444">
    <property type="component" value="Chromosome 1"/>
</dbReference>
<name>A0ABP0VLQ5_9BRYO</name>